<proteinExistence type="predicted"/>
<dbReference type="Proteomes" id="UP000308092">
    <property type="component" value="Unassembled WGS sequence"/>
</dbReference>
<organism evidence="1 2">
    <name type="scientific">Aspergillus tanneri</name>
    <dbReference type="NCBI Taxonomy" id="1220188"/>
    <lineage>
        <taxon>Eukaryota</taxon>
        <taxon>Fungi</taxon>
        <taxon>Dikarya</taxon>
        <taxon>Ascomycota</taxon>
        <taxon>Pezizomycotina</taxon>
        <taxon>Eurotiomycetes</taxon>
        <taxon>Eurotiomycetidae</taxon>
        <taxon>Eurotiales</taxon>
        <taxon>Aspergillaceae</taxon>
        <taxon>Aspergillus</taxon>
        <taxon>Aspergillus subgen. Circumdati</taxon>
    </lineage>
</organism>
<protein>
    <submittedName>
        <fullName evidence="1">Uncharacterized protein</fullName>
    </submittedName>
</protein>
<gene>
    <name evidence="1" type="ORF">EYZ11_003629</name>
</gene>
<keyword evidence="2" id="KW-1185">Reference proteome</keyword>
<dbReference type="AlphaFoldDB" id="A0A4S3JMW0"/>
<dbReference type="VEuPathDB" id="FungiDB:EYZ11_003629"/>
<dbReference type="EMBL" id="SOSA01000094">
    <property type="protein sequence ID" value="THC96912.1"/>
    <property type="molecule type" value="Genomic_DNA"/>
</dbReference>
<comment type="caution">
    <text evidence="1">The sequence shown here is derived from an EMBL/GenBank/DDBJ whole genome shotgun (WGS) entry which is preliminary data.</text>
</comment>
<evidence type="ECO:0000313" key="1">
    <source>
        <dbReference type="EMBL" id="THC96912.1"/>
    </source>
</evidence>
<sequence length="44" mass="5221">MCRMIWTELSRLLKDPKTFRSQNDLLDWGASINLQDTKLPEISR</sequence>
<evidence type="ECO:0000313" key="2">
    <source>
        <dbReference type="Proteomes" id="UP000308092"/>
    </source>
</evidence>
<accession>A0A4S3JMW0</accession>
<name>A0A4S3JMW0_9EURO</name>
<reference evidence="1 2" key="1">
    <citation type="submission" date="2019-03" db="EMBL/GenBank/DDBJ databases">
        <title>The genome sequence of a newly discovered highly antifungal drug resistant Aspergillus species, Aspergillus tanneri NIH 1004.</title>
        <authorList>
            <person name="Mounaud S."/>
            <person name="Singh I."/>
            <person name="Joardar V."/>
            <person name="Pakala S."/>
            <person name="Pakala S."/>
            <person name="Venepally P."/>
            <person name="Hoover J."/>
            <person name="Nierman W."/>
            <person name="Chung J."/>
            <person name="Losada L."/>
        </authorList>
    </citation>
    <scope>NUCLEOTIDE SEQUENCE [LARGE SCALE GENOMIC DNA]</scope>
    <source>
        <strain evidence="1 2">NIH1004</strain>
    </source>
</reference>